<feature type="domain" description="HTH luxR-type" evidence="1">
    <location>
        <begin position="15"/>
        <end position="72"/>
    </location>
</feature>
<dbReference type="InterPro" id="IPR016032">
    <property type="entry name" value="Sig_transdc_resp-reg_C-effctor"/>
</dbReference>
<accession>A0A844W8N2</accession>
<dbReference type="Pfam" id="PF00196">
    <property type="entry name" value="GerE"/>
    <property type="match status" value="1"/>
</dbReference>
<reference evidence="2 3" key="1">
    <citation type="submission" date="2019-11" db="EMBL/GenBank/DDBJ databases">
        <title>Pseudooceanicola pacifica sp. nov., isolated from deep-sea sediment of the Pacific Ocean.</title>
        <authorList>
            <person name="Lyu L."/>
        </authorList>
    </citation>
    <scope>NUCLEOTIDE SEQUENCE [LARGE SCALE GENOMIC DNA]</scope>
    <source>
        <strain evidence="2 3">216_PA32_1</strain>
    </source>
</reference>
<dbReference type="InterPro" id="IPR000792">
    <property type="entry name" value="Tscrpt_reg_LuxR_C"/>
</dbReference>
<dbReference type="EMBL" id="WNXQ01000009">
    <property type="protein sequence ID" value="MWB79204.1"/>
    <property type="molecule type" value="Genomic_DNA"/>
</dbReference>
<protein>
    <submittedName>
        <fullName evidence="2">Helix-turn-helix transcriptional regulator</fullName>
    </submittedName>
</protein>
<dbReference type="InterPro" id="IPR036388">
    <property type="entry name" value="WH-like_DNA-bd_sf"/>
</dbReference>
<evidence type="ECO:0000313" key="2">
    <source>
        <dbReference type="EMBL" id="MWB79204.1"/>
    </source>
</evidence>
<evidence type="ECO:0000259" key="1">
    <source>
        <dbReference type="SMART" id="SM00421"/>
    </source>
</evidence>
<dbReference type="SUPFAM" id="SSF46894">
    <property type="entry name" value="C-terminal effector domain of the bipartite response regulators"/>
    <property type="match status" value="1"/>
</dbReference>
<sequence length="78" mass="8906">MKGMHQSEQPDQAAFEELIEIERILLRRLALGDQSQQMADRLGMPDRTLAWHLKNMRRKLKARTNAHAVSIAVSNGLI</sequence>
<dbReference type="GO" id="GO:0006355">
    <property type="term" value="P:regulation of DNA-templated transcription"/>
    <property type="evidence" value="ECO:0007669"/>
    <property type="project" value="InterPro"/>
</dbReference>
<dbReference type="GO" id="GO:0003677">
    <property type="term" value="F:DNA binding"/>
    <property type="evidence" value="ECO:0007669"/>
    <property type="project" value="InterPro"/>
</dbReference>
<comment type="caution">
    <text evidence="2">The sequence shown here is derived from an EMBL/GenBank/DDBJ whole genome shotgun (WGS) entry which is preliminary data.</text>
</comment>
<name>A0A844W8N2_9RHOB</name>
<dbReference type="Proteomes" id="UP000443843">
    <property type="component" value="Unassembled WGS sequence"/>
</dbReference>
<dbReference type="SMART" id="SM00421">
    <property type="entry name" value="HTH_LUXR"/>
    <property type="match status" value="1"/>
</dbReference>
<keyword evidence="3" id="KW-1185">Reference proteome</keyword>
<evidence type="ECO:0000313" key="3">
    <source>
        <dbReference type="Proteomes" id="UP000443843"/>
    </source>
</evidence>
<gene>
    <name evidence="2" type="ORF">GLS40_14285</name>
</gene>
<dbReference type="Gene3D" id="1.10.10.10">
    <property type="entry name" value="Winged helix-like DNA-binding domain superfamily/Winged helix DNA-binding domain"/>
    <property type="match status" value="1"/>
</dbReference>
<proteinExistence type="predicted"/>
<organism evidence="2 3">
    <name type="scientific">Pseudooceanicola pacificus</name>
    <dbReference type="NCBI Taxonomy" id="2676438"/>
    <lineage>
        <taxon>Bacteria</taxon>
        <taxon>Pseudomonadati</taxon>
        <taxon>Pseudomonadota</taxon>
        <taxon>Alphaproteobacteria</taxon>
        <taxon>Rhodobacterales</taxon>
        <taxon>Paracoccaceae</taxon>
        <taxon>Pseudooceanicola</taxon>
    </lineage>
</organism>
<dbReference type="AlphaFoldDB" id="A0A844W8N2"/>